<evidence type="ECO:0000259" key="12">
    <source>
        <dbReference type="Pfam" id="PF00999"/>
    </source>
</evidence>
<evidence type="ECO:0000256" key="8">
    <source>
        <dbReference type="ARBA" id="ARBA00023136"/>
    </source>
</evidence>
<dbReference type="InterPro" id="IPR038770">
    <property type="entry name" value="Na+/solute_symporter_sf"/>
</dbReference>
<feature type="chain" id="PRO_5043829574" description="Cation/H+ exchanger transmembrane domain-containing protein" evidence="11">
    <location>
        <begin position="19"/>
        <end position="486"/>
    </location>
</feature>
<keyword evidence="6" id="KW-0915">Sodium</keyword>
<dbReference type="GO" id="GO:0016020">
    <property type="term" value="C:membrane"/>
    <property type="evidence" value="ECO:0007669"/>
    <property type="project" value="UniProtKB-SubCell"/>
</dbReference>
<reference evidence="14" key="1">
    <citation type="journal article" date="2024" name="Int. J. Syst. Evol. Microbiol.">
        <title>Methylomarinovum tepidoasis sp. nov., a moderately thermophilic methanotroph of the family Methylothermaceae isolated from a deep-sea hydrothermal field.</title>
        <authorList>
            <person name="Hirayama H."/>
            <person name="Takaki Y."/>
            <person name="Abe M."/>
            <person name="Miyazaki M."/>
            <person name="Uematsu K."/>
            <person name="Matsui Y."/>
            <person name="Takai K."/>
        </authorList>
    </citation>
    <scope>NUCLEOTIDE SEQUENCE [LARGE SCALE GENOMIC DNA]</scope>
    <source>
        <strain evidence="14">IT-9</strain>
    </source>
</reference>
<evidence type="ECO:0000256" key="7">
    <source>
        <dbReference type="ARBA" id="ARBA00023065"/>
    </source>
</evidence>
<dbReference type="RefSeq" id="WP_317706655.1">
    <property type="nucleotide sequence ID" value="NZ_AP024714.1"/>
</dbReference>
<keyword evidence="14" id="KW-1185">Reference proteome</keyword>
<sequence length="486" mass="51265">MRKLTLLPLLAVAPAASAAPRTLMELDPFAYILIELGLIIAAVVAGHLLARRLQLPVILGELLVGMVIGNFLYWSELSPLFFLIMHLGDASLLFREVWISGASVVDAAGRIFTPEELAPGGTGARLIDILVGDEGPGFLLMGSALWHFSNLGILFLWFRVALGMRIEELLGAGMRALMVAAAGAVAALGLGLVVLDWLLPGADFSTRLLLASGLVPTSASIALPLLEGFKARHGSVVALATGAILVADVLAVLLVSTAVTLVQGGQGLAGAWGQVFGVVAYLAAILYLCRLAPRWELPWLAEMEQYQALLLLPLGLAFLLAWIADLLSLSSLIGIFGAALLLNALDIEKRCGGKVSTRDLMQPLTQVFAPVFFVLLGMQINLIDFFSLQVLAMGVLLAIAAIGAKLAGAWLVARGTEGWLLGWSLVPRGEMALVVAVTAKSLGVMSDDVYAAFMLMVIATMLAGSALLRRVAEAVPAEPVAEYSSD</sequence>
<protein>
    <recommendedName>
        <fullName evidence="12">Cation/H+ exchanger transmembrane domain-containing protein</fullName>
    </recommendedName>
</protein>
<feature type="signal peptide" evidence="11">
    <location>
        <begin position="1"/>
        <end position="18"/>
    </location>
</feature>
<proteinExistence type="predicted"/>
<evidence type="ECO:0000256" key="10">
    <source>
        <dbReference type="SAM" id="Phobius"/>
    </source>
</evidence>
<feature type="transmembrane region" description="Helical" evidence="10">
    <location>
        <begin position="204"/>
        <end position="226"/>
    </location>
</feature>
<keyword evidence="2" id="KW-0813">Transport</keyword>
<dbReference type="Proteomes" id="UP001321825">
    <property type="component" value="Chromosome"/>
</dbReference>
<keyword evidence="7" id="KW-0406">Ion transport</keyword>
<evidence type="ECO:0000256" key="2">
    <source>
        <dbReference type="ARBA" id="ARBA00022448"/>
    </source>
</evidence>
<evidence type="ECO:0000256" key="9">
    <source>
        <dbReference type="ARBA" id="ARBA00023201"/>
    </source>
</evidence>
<dbReference type="PANTHER" id="PTHR43562:SF3">
    <property type="entry name" value="SODIUM ION_PROTON EXCHANGER (EUROFUNG)"/>
    <property type="match status" value="1"/>
</dbReference>
<feature type="transmembrane region" description="Helical" evidence="10">
    <location>
        <begin position="57"/>
        <end position="75"/>
    </location>
</feature>
<dbReference type="PANTHER" id="PTHR43562">
    <property type="entry name" value="NAPA-TYPE SODIUM/HYDROGEN ANTIPORTER"/>
    <property type="match status" value="1"/>
</dbReference>
<feature type="transmembrane region" description="Helical" evidence="10">
    <location>
        <begin position="390"/>
        <end position="413"/>
    </location>
</feature>
<accession>A0AAU9C3L6</accession>
<feature type="transmembrane region" description="Helical" evidence="10">
    <location>
        <begin position="238"/>
        <end position="259"/>
    </location>
</feature>
<feature type="domain" description="Cation/H+ exchanger transmembrane" evidence="12">
    <location>
        <begin position="40"/>
        <end position="465"/>
    </location>
</feature>
<feature type="transmembrane region" description="Helical" evidence="10">
    <location>
        <begin position="449"/>
        <end position="468"/>
    </location>
</feature>
<evidence type="ECO:0000256" key="11">
    <source>
        <dbReference type="SAM" id="SignalP"/>
    </source>
</evidence>
<keyword evidence="5 10" id="KW-1133">Transmembrane helix</keyword>
<evidence type="ECO:0000256" key="3">
    <source>
        <dbReference type="ARBA" id="ARBA00022449"/>
    </source>
</evidence>
<evidence type="ECO:0000313" key="14">
    <source>
        <dbReference type="Proteomes" id="UP001321825"/>
    </source>
</evidence>
<name>A0AAU9C3L6_9GAMM</name>
<organism evidence="13 14">
    <name type="scientific">Methylomarinovum caldicuralii</name>
    <dbReference type="NCBI Taxonomy" id="438856"/>
    <lineage>
        <taxon>Bacteria</taxon>
        <taxon>Pseudomonadati</taxon>
        <taxon>Pseudomonadota</taxon>
        <taxon>Gammaproteobacteria</taxon>
        <taxon>Methylococcales</taxon>
        <taxon>Methylothermaceae</taxon>
        <taxon>Methylomarinovum</taxon>
    </lineage>
</organism>
<evidence type="ECO:0000313" key="13">
    <source>
        <dbReference type="EMBL" id="BCX81744.1"/>
    </source>
</evidence>
<dbReference type="EMBL" id="AP024714">
    <property type="protein sequence ID" value="BCX81744.1"/>
    <property type="molecule type" value="Genomic_DNA"/>
</dbReference>
<keyword evidence="9" id="KW-0739">Sodium transport</keyword>
<keyword evidence="11" id="KW-0732">Signal</keyword>
<dbReference type="InterPro" id="IPR006153">
    <property type="entry name" value="Cation/H_exchanger_TM"/>
</dbReference>
<feature type="transmembrane region" description="Helical" evidence="10">
    <location>
        <begin position="28"/>
        <end position="50"/>
    </location>
</feature>
<dbReference type="KEGG" id="mcau:MIT9_P1322"/>
<keyword evidence="4 10" id="KW-0812">Transmembrane</keyword>
<evidence type="ECO:0000256" key="6">
    <source>
        <dbReference type="ARBA" id="ARBA00023053"/>
    </source>
</evidence>
<feature type="transmembrane region" description="Helical" evidence="10">
    <location>
        <begin position="176"/>
        <end position="198"/>
    </location>
</feature>
<evidence type="ECO:0000256" key="4">
    <source>
        <dbReference type="ARBA" id="ARBA00022692"/>
    </source>
</evidence>
<evidence type="ECO:0000256" key="1">
    <source>
        <dbReference type="ARBA" id="ARBA00004141"/>
    </source>
</evidence>
<feature type="transmembrane region" description="Helical" evidence="10">
    <location>
        <begin position="271"/>
        <end position="289"/>
    </location>
</feature>
<feature type="transmembrane region" description="Helical" evidence="10">
    <location>
        <begin position="310"/>
        <end position="340"/>
    </location>
</feature>
<feature type="transmembrane region" description="Helical" evidence="10">
    <location>
        <begin position="144"/>
        <end position="164"/>
    </location>
</feature>
<dbReference type="GO" id="GO:1902600">
    <property type="term" value="P:proton transmembrane transport"/>
    <property type="evidence" value="ECO:0007669"/>
    <property type="project" value="InterPro"/>
</dbReference>
<dbReference type="Pfam" id="PF00999">
    <property type="entry name" value="Na_H_Exchanger"/>
    <property type="match status" value="1"/>
</dbReference>
<gene>
    <name evidence="13" type="ORF">MIT9_P1322</name>
</gene>
<dbReference type="GO" id="GO:0015297">
    <property type="term" value="F:antiporter activity"/>
    <property type="evidence" value="ECO:0007669"/>
    <property type="project" value="UniProtKB-KW"/>
</dbReference>
<dbReference type="Gene3D" id="1.20.1530.20">
    <property type="match status" value="2"/>
</dbReference>
<dbReference type="AlphaFoldDB" id="A0AAU9C3L6"/>
<keyword evidence="8 10" id="KW-0472">Membrane</keyword>
<evidence type="ECO:0000256" key="5">
    <source>
        <dbReference type="ARBA" id="ARBA00022989"/>
    </source>
</evidence>
<comment type="subcellular location">
    <subcellularLocation>
        <location evidence="1">Membrane</location>
        <topology evidence="1">Multi-pass membrane protein</topology>
    </subcellularLocation>
</comment>
<dbReference type="GO" id="GO:0006814">
    <property type="term" value="P:sodium ion transport"/>
    <property type="evidence" value="ECO:0007669"/>
    <property type="project" value="UniProtKB-KW"/>
</dbReference>
<keyword evidence="3" id="KW-0050">Antiport</keyword>
<feature type="transmembrane region" description="Helical" evidence="10">
    <location>
        <begin position="360"/>
        <end position="378"/>
    </location>
</feature>